<sequence>MSGDNAYSPSGVGLSMSTSLNITTGGSQASDQLFGEGIGLDNNSNNVISNGDELLGINDDGQEDERGGAAVINDDHENYVSDGKEYPPPVISMEFDTYDDAIISTQRNLGLASG</sequence>
<proteinExistence type="predicted"/>
<dbReference type="Proteomes" id="UP001345219">
    <property type="component" value="Chromosome 2"/>
</dbReference>
<evidence type="ECO:0000256" key="1">
    <source>
        <dbReference type="SAM" id="MobiDB-lite"/>
    </source>
</evidence>
<accession>A0AAN7JUH6</accession>
<dbReference type="AlphaFoldDB" id="A0AAN7JUH6"/>
<keyword evidence="3" id="KW-1185">Reference proteome</keyword>
<reference evidence="2 3" key="1">
    <citation type="journal article" date="2023" name="Hortic Res">
        <title>Pangenome of water caltrop reveals structural variations and asymmetric subgenome divergence after allopolyploidization.</title>
        <authorList>
            <person name="Zhang X."/>
            <person name="Chen Y."/>
            <person name="Wang L."/>
            <person name="Yuan Y."/>
            <person name="Fang M."/>
            <person name="Shi L."/>
            <person name="Lu R."/>
            <person name="Comes H.P."/>
            <person name="Ma Y."/>
            <person name="Chen Y."/>
            <person name="Huang G."/>
            <person name="Zhou Y."/>
            <person name="Zheng Z."/>
            <person name="Qiu Y."/>
        </authorList>
    </citation>
    <scope>NUCLEOTIDE SEQUENCE [LARGE SCALE GENOMIC DNA]</scope>
    <source>
        <tissue evidence="2">Roots</tissue>
    </source>
</reference>
<name>A0AAN7JUH6_9MYRT</name>
<feature type="region of interest" description="Disordered" evidence="1">
    <location>
        <begin position="1"/>
        <end position="35"/>
    </location>
</feature>
<comment type="caution">
    <text evidence="2">The sequence shown here is derived from an EMBL/GenBank/DDBJ whole genome shotgun (WGS) entry which is preliminary data.</text>
</comment>
<protein>
    <submittedName>
        <fullName evidence="2">Uncharacterized protein</fullName>
    </submittedName>
</protein>
<feature type="compositionally biased region" description="Basic and acidic residues" evidence="1">
    <location>
        <begin position="73"/>
        <end position="85"/>
    </location>
</feature>
<evidence type="ECO:0000313" key="3">
    <source>
        <dbReference type="Proteomes" id="UP001345219"/>
    </source>
</evidence>
<gene>
    <name evidence="2" type="ORF">SAY87_002373</name>
</gene>
<feature type="compositionally biased region" description="Polar residues" evidence="1">
    <location>
        <begin position="15"/>
        <end position="31"/>
    </location>
</feature>
<feature type="region of interest" description="Disordered" evidence="1">
    <location>
        <begin position="51"/>
        <end position="87"/>
    </location>
</feature>
<organism evidence="2 3">
    <name type="scientific">Trapa incisa</name>
    <dbReference type="NCBI Taxonomy" id="236973"/>
    <lineage>
        <taxon>Eukaryota</taxon>
        <taxon>Viridiplantae</taxon>
        <taxon>Streptophyta</taxon>
        <taxon>Embryophyta</taxon>
        <taxon>Tracheophyta</taxon>
        <taxon>Spermatophyta</taxon>
        <taxon>Magnoliopsida</taxon>
        <taxon>eudicotyledons</taxon>
        <taxon>Gunneridae</taxon>
        <taxon>Pentapetalae</taxon>
        <taxon>rosids</taxon>
        <taxon>malvids</taxon>
        <taxon>Myrtales</taxon>
        <taxon>Lythraceae</taxon>
        <taxon>Trapa</taxon>
    </lineage>
</organism>
<dbReference type="EMBL" id="JAXIOK010000015">
    <property type="protein sequence ID" value="KAK4754269.1"/>
    <property type="molecule type" value="Genomic_DNA"/>
</dbReference>
<evidence type="ECO:0000313" key="2">
    <source>
        <dbReference type="EMBL" id="KAK4754269.1"/>
    </source>
</evidence>